<proteinExistence type="predicted"/>
<dbReference type="OrthoDB" id="1681587at2"/>
<keyword evidence="1" id="KW-0732">Signal</keyword>
<dbReference type="Proteomes" id="UP000004324">
    <property type="component" value="Unassembled WGS sequence"/>
</dbReference>
<dbReference type="PATRIC" id="fig|1149862.3.peg.452"/>
<dbReference type="PROSITE" id="PS51257">
    <property type="entry name" value="PROKAR_LIPOPROTEIN"/>
    <property type="match status" value="1"/>
</dbReference>
<comment type="caution">
    <text evidence="2">The sequence shown here is derived from an EMBL/GenBank/DDBJ whole genome shotgun (WGS) entry which is preliminary data.</text>
</comment>
<evidence type="ECO:0008006" key="4">
    <source>
        <dbReference type="Google" id="ProtNLM"/>
    </source>
</evidence>
<keyword evidence="3" id="KW-1185">Reference proteome</keyword>
<accession>I8RK86</accession>
<organism evidence="2 3">
    <name type="scientific">Pelosinus fermentans B4</name>
    <dbReference type="NCBI Taxonomy" id="1149862"/>
    <lineage>
        <taxon>Bacteria</taxon>
        <taxon>Bacillati</taxon>
        <taxon>Bacillota</taxon>
        <taxon>Negativicutes</taxon>
        <taxon>Selenomonadales</taxon>
        <taxon>Sporomusaceae</taxon>
        <taxon>Pelosinus</taxon>
    </lineage>
</organism>
<protein>
    <recommendedName>
        <fullName evidence="4">Lipoprotein</fullName>
    </recommendedName>
</protein>
<dbReference type="EMBL" id="AKVJ01000006">
    <property type="protein sequence ID" value="EIW20558.1"/>
    <property type="molecule type" value="Genomic_DNA"/>
</dbReference>
<evidence type="ECO:0000313" key="3">
    <source>
        <dbReference type="Proteomes" id="UP000004324"/>
    </source>
</evidence>
<dbReference type="RefSeq" id="WP_007930932.1">
    <property type="nucleotide sequence ID" value="NZ_AKVJ01000006.1"/>
</dbReference>
<gene>
    <name evidence="2" type="ORF">FB4_2177</name>
</gene>
<evidence type="ECO:0000256" key="1">
    <source>
        <dbReference type="SAM" id="SignalP"/>
    </source>
</evidence>
<dbReference type="AlphaFoldDB" id="I8RK86"/>
<name>I8RK86_9FIRM</name>
<feature type="chain" id="PRO_5038826886" description="Lipoprotein" evidence="1">
    <location>
        <begin position="31"/>
        <end position="155"/>
    </location>
</feature>
<sequence precursor="true">MKSMQDRKWMNLTIGLFLSAALFLGGCTNLNPVTPVDPNPSPTTPSVPTKPVDDLKDVKVVYNYSDNEKVQLSANNLMLKVGQKLILEPTPGLTQNTRFTSSGEYFVGDILKQETGGPDTGKAIFTAIAPGKGKLTVIPNTSETARASELWVTVQ</sequence>
<reference evidence="2 3" key="1">
    <citation type="journal article" date="2012" name="J. Bacteriol.">
        <title>Draft Genome Sequences for Two Metal-Reducing Pelosinus fermentans Strains Isolated from a Cr(VI)-Contaminated Site and for Type Strain R7.</title>
        <authorList>
            <person name="Brown S.D."/>
            <person name="Podar M."/>
            <person name="Klingeman D.M."/>
            <person name="Johnson C.M."/>
            <person name="Yang Z.K."/>
            <person name="Utturkar S.M."/>
            <person name="Land M.L."/>
            <person name="Mosher J.J."/>
            <person name="Hurt R.A.Jr."/>
            <person name="Phelps T.J."/>
            <person name="Palumbo A.V."/>
            <person name="Arkin A.P."/>
            <person name="Hazen T.C."/>
            <person name="Elias D.A."/>
        </authorList>
    </citation>
    <scope>NUCLEOTIDE SEQUENCE [LARGE SCALE GENOMIC DNA]</scope>
    <source>
        <strain evidence="2 3">B4</strain>
    </source>
</reference>
<evidence type="ECO:0000313" key="2">
    <source>
        <dbReference type="EMBL" id="EIW20558.1"/>
    </source>
</evidence>
<feature type="signal peptide" evidence="1">
    <location>
        <begin position="1"/>
        <end position="30"/>
    </location>
</feature>